<dbReference type="EMBL" id="JYIK01000612">
    <property type="protein sequence ID" value="KWX10129.1"/>
    <property type="molecule type" value="Genomic_DNA"/>
</dbReference>
<gene>
    <name evidence="2" type="ORF">TR74_05485</name>
</gene>
<name>A0A132NJ23_9ACTN</name>
<organism evidence="2 3">
    <name type="scientific">Carbonactinospora thermoautotrophica</name>
    <dbReference type="NCBI Taxonomy" id="1469144"/>
    <lineage>
        <taxon>Bacteria</taxon>
        <taxon>Bacillati</taxon>
        <taxon>Actinomycetota</taxon>
        <taxon>Actinomycetes</taxon>
        <taxon>Kitasatosporales</taxon>
        <taxon>Carbonactinosporaceae</taxon>
        <taxon>Carbonactinospora</taxon>
    </lineage>
</organism>
<dbReference type="PATRIC" id="fig|1469144.9.peg.4468"/>
<dbReference type="Proteomes" id="UP000070598">
    <property type="component" value="Unassembled WGS sequence"/>
</dbReference>
<dbReference type="AlphaFoldDB" id="A0A132NJ23"/>
<sequence>MSPVSSDNESITVRAASAASGPWPRPSATATVTPSGSSAIVYASPLMVSPGAGRASAPTSSRRTGGVRHRRVELGGEAREHHRAPFGAGVRRAVAGEALYRAQARAEGAGGAVAVDEALLERRDAGAVVGGDHLQHGSGQVGRGLEVHVAPPGVLVRVAGQL</sequence>
<feature type="region of interest" description="Disordered" evidence="1">
    <location>
        <begin position="49"/>
        <end position="78"/>
    </location>
</feature>
<protein>
    <submittedName>
        <fullName evidence="2">Uncharacterized protein</fullName>
    </submittedName>
</protein>
<feature type="region of interest" description="Disordered" evidence="1">
    <location>
        <begin position="1"/>
        <end position="32"/>
    </location>
</feature>
<evidence type="ECO:0000256" key="1">
    <source>
        <dbReference type="SAM" id="MobiDB-lite"/>
    </source>
</evidence>
<feature type="compositionally biased region" description="Polar residues" evidence="1">
    <location>
        <begin position="1"/>
        <end position="11"/>
    </location>
</feature>
<reference evidence="3" key="1">
    <citation type="submission" date="2015-02" db="EMBL/GenBank/DDBJ databases">
        <title>Physiological reanalysis, assessment of diazotrophy, and genome sequences of multiple isolates of Streptomyces thermoautotrophicus.</title>
        <authorList>
            <person name="MacKellar D.C."/>
            <person name="Lieber L."/>
            <person name="Norman J."/>
            <person name="Bolger A."/>
            <person name="Tobin C."/>
            <person name="Murray J.W."/>
            <person name="Friesen M."/>
            <person name="Prell J."/>
        </authorList>
    </citation>
    <scope>NUCLEOTIDE SEQUENCE [LARGE SCALE GENOMIC DNA]</scope>
    <source>
        <strain evidence="3">UBT1</strain>
    </source>
</reference>
<evidence type="ECO:0000313" key="2">
    <source>
        <dbReference type="EMBL" id="KWX10129.1"/>
    </source>
</evidence>
<accession>A0A132NJ23</accession>
<comment type="caution">
    <text evidence="2">The sequence shown here is derived from an EMBL/GenBank/DDBJ whole genome shotgun (WGS) entry which is preliminary data.</text>
</comment>
<evidence type="ECO:0000313" key="3">
    <source>
        <dbReference type="Proteomes" id="UP000070598"/>
    </source>
</evidence>
<proteinExistence type="predicted"/>